<feature type="transmembrane region" description="Helical" evidence="1">
    <location>
        <begin position="98"/>
        <end position="119"/>
    </location>
</feature>
<accession>A0A5D5AMY4</accession>
<keyword evidence="1" id="KW-0472">Membrane</keyword>
<protein>
    <submittedName>
        <fullName evidence="2">Uncharacterized protein</fullName>
    </submittedName>
</protein>
<proteinExistence type="predicted"/>
<evidence type="ECO:0000256" key="1">
    <source>
        <dbReference type="SAM" id="Phobius"/>
    </source>
</evidence>
<feature type="transmembrane region" description="Helical" evidence="1">
    <location>
        <begin position="69"/>
        <end position="92"/>
    </location>
</feature>
<feature type="transmembrane region" description="Helical" evidence="1">
    <location>
        <begin position="38"/>
        <end position="57"/>
    </location>
</feature>
<evidence type="ECO:0000313" key="2">
    <source>
        <dbReference type="EMBL" id="TYT62363.1"/>
    </source>
</evidence>
<dbReference type="Proteomes" id="UP000324104">
    <property type="component" value="Unassembled WGS sequence"/>
</dbReference>
<dbReference type="RefSeq" id="WP_149081183.1">
    <property type="nucleotide sequence ID" value="NZ_VTAW01000009.1"/>
</dbReference>
<feature type="transmembrane region" description="Helical" evidence="1">
    <location>
        <begin position="12"/>
        <end position="32"/>
    </location>
</feature>
<reference evidence="2 3" key="1">
    <citation type="submission" date="2019-08" db="EMBL/GenBank/DDBJ databases">
        <title>Archaea genome.</title>
        <authorList>
            <person name="Kajale S."/>
            <person name="Shouche Y."/>
            <person name="Deshpande N."/>
            <person name="Sharma A."/>
        </authorList>
    </citation>
    <scope>NUCLEOTIDE SEQUENCE [LARGE SCALE GENOMIC DNA]</scope>
    <source>
        <strain evidence="2 3">ESP3B_9</strain>
    </source>
</reference>
<keyword evidence="1" id="KW-1133">Transmembrane helix</keyword>
<sequence length="137" mass="14069">MSTKQSVRRRFLGGGFVSLAIAGGLFVAFGAPTQLEDLLLLSWLAIGGLALVVAAAVERLPLGVVSVSWPRIGAVGLAVLALGSSTVGFVQLLEVSGWVGLLNAVFALGVALILAFGALECWFGGLQIDEDAFVVEA</sequence>
<gene>
    <name evidence="2" type="ORF">FYC77_09095</name>
</gene>
<dbReference type="EMBL" id="VTAW01000009">
    <property type="protein sequence ID" value="TYT62363.1"/>
    <property type="molecule type" value="Genomic_DNA"/>
</dbReference>
<dbReference type="InterPro" id="IPR058307">
    <property type="entry name" value="DUF7994"/>
</dbReference>
<keyword evidence="1" id="KW-0812">Transmembrane</keyword>
<dbReference type="AlphaFoldDB" id="A0A5D5AMY4"/>
<dbReference type="Pfam" id="PF25957">
    <property type="entry name" value="DUF7994"/>
    <property type="match status" value="1"/>
</dbReference>
<organism evidence="2 3">
    <name type="scientific">Natrialba swarupiae</name>
    <dbReference type="NCBI Taxonomy" id="2448032"/>
    <lineage>
        <taxon>Archaea</taxon>
        <taxon>Methanobacteriati</taxon>
        <taxon>Methanobacteriota</taxon>
        <taxon>Stenosarchaea group</taxon>
        <taxon>Halobacteria</taxon>
        <taxon>Halobacteriales</taxon>
        <taxon>Natrialbaceae</taxon>
        <taxon>Natrialba</taxon>
    </lineage>
</organism>
<name>A0A5D5AMY4_9EURY</name>
<keyword evidence="3" id="KW-1185">Reference proteome</keyword>
<evidence type="ECO:0000313" key="3">
    <source>
        <dbReference type="Proteomes" id="UP000324104"/>
    </source>
</evidence>
<comment type="caution">
    <text evidence="2">The sequence shown here is derived from an EMBL/GenBank/DDBJ whole genome shotgun (WGS) entry which is preliminary data.</text>
</comment>